<feature type="compositionally biased region" description="Polar residues" evidence="1">
    <location>
        <begin position="1"/>
        <end position="10"/>
    </location>
</feature>
<evidence type="ECO:0000256" key="1">
    <source>
        <dbReference type="SAM" id="MobiDB-lite"/>
    </source>
</evidence>
<feature type="compositionally biased region" description="Low complexity" evidence="1">
    <location>
        <begin position="21"/>
        <end position="36"/>
    </location>
</feature>
<accession>A0A8T0Q7P6</accession>
<comment type="caution">
    <text evidence="3">The sequence shown here is derived from an EMBL/GenBank/DDBJ whole genome shotgun (WGS) entry which is preliminary data.</text>
</comment>
<dbReference type="Proteomes" id="UP000823388">
    <property type="component" value="Chromosome 7K"/>
</dbReference>
<gene>
    <name evidence="3" type="ORF">PVAP13_7KG031816</name>
</gene>
<organism evidence="3 4">
    <name type="scientific">Panicum virgatum</name>
    <name type="common">Blackwell switchgrass</name>
    <dbReference type="NCBI Taxonomy" id="38727"/>
    <lineage>
        <taxon>Eukaryota</taxon>
        <taxon>Viridiplantae</taxon>
        <taxon>Streptophyta</taxon>
        <taxon>Embryophyta</taxon>
        <taxon>Tracheophyta</taxon>
        <taxon>Spermatophyta</taxon>
        <taxon>Magnoliopsida</taxon>
        <taxon>Liliopsida</taxon>
        <taxon>Poales</taxon>
        <taxon>Poaceae</taxon>
        <taxon>PACMAD clade</taxon>
        <taxon>Panicoideae</taxon>
        <taxon>Panicodae</taxon>
        <taxon>Paniceae</taxon>
        <taxon>Panicinae</taxon>
        <taxon>Panicum</taxon>
        <taxon>Panicum sect. Hiantes</taxon>
    </lineage>
</organism>
<dbReference type="AlphaFoldDB" id="A0A8T0Q7P6"/>
<dbReference type="Pfam" id="PF26133">
    <property type="entry name" value="DUF8039"/>
    <property type="match status" value="1"/>
</dbReference>
<feature type="region of interest" description="Disordered" evidence="1">
    <location>
        <begin position="1"/>
        <end position="53"/>
    </location>
</feature>
<feature type="compositionally biased region" description="Polar residues" evidence="1">
    <location>
        <begin position="363"/>
        <end position="383"/>
    </location>
</feature>
<reference evidence="3" key="1">
    <citation type="submission" date="2020-05" db="EMBL/GenBank/DDBJ databases">
        <title>WGS assembly of Panicum virgatum.</title>
        <authorList>
            <person name="Lovell J.T."/>
            <person name="Jenkins J."/>
            <person name="Shu S."/>
            <person name="Juenger T.E."/>
            <person name="Schmutz J."/>
        </authorList>
    </citation>
    <scope>NUCLEOTIDE SEQUENCE</scope>
    <source>
        <strain evidence="3">AP13</strain>
    </source>
</reference>
<name>A0A8T0Q7P6_PANVG</name>
<feature type="region of interest" description="Disordered" evidence="1">
    <location>
        <begin position="347"/>
        <end position="383"/>
    </location>
</feature>
<sequence length="628" mass="70086">MATRPPQGNNAPGLEDANLNSAAASQAHSTQTAGSSNRARKSRTQTKWPEDKVIATGLDEQGWPTPDATRERFVLVCGLIARERVSINSKVEDLTPDERRYLFTVLEEKLEYPGNLSTAARDKAIKSAMKEIATLQRRFKAHLRAAFVRQDELPFEKHPFLKPEDWVHFVLTTKSPLFEYLSQEMKEKRSKHNKPHKMGRKGYYGKRKEWEEEDEKLAVEGNENPWEQFPGHSRPYLRARSGKTTSGSGDITFSSPLEADVADKNDLLTEALDNPEHRGRVRGVSSSLGWGKGFGEECAGMYRKRKKMRSDADKEEIFGEAITRVMELLRVAGVPRPDGLCLTQSVQNRSVDNTAEDVPIENDGQNDNTAANNPKGQNDGPTQLDTIDLLTEPTKYSLLDGSKCDIELALGTVYPNQQTCHTLPVQNGYAVVQPTYVWPNARHIKLPIPVEDEITTLVIIVIPPRSRDPNSAAASASIASDAATFALRQQKDAQQKPQFSQHEHLQQHKPQQQPQVSKDMPKEQPKVSQPQTKKMEVGSSWTTANPKYKPGEPMLLEEALKLAGPSCEALHAYVIQQSANGAIDIPAKVAASYFHSEGELKLTVGFNDLYDLFNLECLDVSLLRCWTL</sequence>
<feature type="domain" description="DUF8039" evidence="2">
    <location>
        <begin position="386"/>
        <end position="457"/>
    </location>
</feature>
<dbReference type="EMBL" id="CM029049">
    <property type="protein sequence ID" value="KAG2570901.1"/>
    <property type="molecule type" value="Genomic_DNA"/>
</dbReference>
<dbReference type="PANTHER" id="PTHR33018:SF34">
    <property type="entry name" value="OS02G0472350 PROTEIN"/>
    <property type="match status" value="1"/>
</dbReference>
<protein>
    <recommendedName>
        <fullName evidence="2">DUF8039 domain-containing protein</fullName>
    </recommendedName>
</protein>
<proteinExistence type="predicted"/>
<keyword evidence="4" id="KW-1185">Reference proteome</keyword>
<dbReference type="InterPro" id="IPR058352">
    <property type="entry name" value="DUF8039"/>
</dbReference>
<feature type="region of interest" description="Disordered" evidence="1">
    <location>
        <begin position="488"/>
        <end position="549"/>
    </location>
</feature>
<evidence type="ECO:0000259" key="2">
    <source>
        <dbReference type="Pfam" id="PF26133"/>
    </source>
</evidence>
<evidence type="ECO:0000313" key="4">
    <source>
        <dbReference type="Proteomes" id="UP000823388"/>
    </source>
</evidence>
<dbReference type="PANTHER" id="PTHR33018">
    <property type="entry name" value="OS10G0338966 PROTEIN-RELATED"/>
    <property type="match status" value="1"/>
</dbReference>
<evidence type="ECO:0000313" key="3">
    <source>
        <dbReference type="EMBL" id="KAG2570901.1"/>
    </source>
</evidence>